<evidence type="ECO:0000313" key="2">
    <source>
        <dbReference type="EMBL" id="PWA55843.1"/>
    </source>
</evidence>
<accession>A0A2U1M3M0</accession>
<feature type="region of interest" description="Disordered" evidence="1">
    <location>
        <begin position="58"/>
        <end position="80"/>
    </location>
</feature>
<sequence>MKCHNLSLSKMEASRRRILPASHIKYNYRLREYPHINAPMDMVKTRLMLQRESMSDGTYRNGFHCAHKRGRGDSTKGETQ</sequence>
<evidence type="ECO:0000256" key="1">
    <source>
        <dbReference type="SAM" id="MobiDB-lite"/>
    </source>
</evidence>
<name>A0A2U1M3M0_ARTAN</name>
<dbReference type="AlphaFoldDB" id="A0A2U1M3M0"/>
<reference evidence="2 3" key="1">
    <citation type="journal article" date="2018" name="Mol. Plant">
        <title>The genome of Artemisia annua provides insight into the evolution of Asteraceae family and artemisinin biosynthesis.</title>
        <authorList>
            <person name="Shen Q."/>
            <person name="Zhang L."/>
            <person name="Liao Z."/>
            <person name="Wang S."/>
            <person name="Yan T."/>
            <person name="Shi P."/>
            <person name="Liu M."/>
            <person name="Fu X."/>
            <person name="Pan Q."/>
            <person name="Wang Y."/>
            <person name="Lv Z."/>
            <person name="Lu X."/>
            <person name="Zhang F."/>
            <person name="Jiang W."/>
            <person name="Ma Y."/>
            <person name="Chen M."/>
            <person name="Hao X."/>
            <person name="Li L."/>
            <person name="Tang Y."/>
            <person name="Lv G."/>
            <person name="Zhou Y."/>
            <person name="Sun X."/>
            <person name="Brodelius P.E."/>
            <person name="Rose J.K.C."/>
            <person name="Tang K."/>
        </authorList>
    </citation>
    <scope>NUCLEOTIDE SEQUENCE [LARGE SCALE GENOMIC DNA]</scope>
    <source>
        <strain evidence="3">cv. Huhao1</strain>
        <tissue evidence="2">Leaf</tissue>
    </source>
</reference>
<comment type="caution">
    <text evidence="2">The sequence shown here is derived from an EMBL/GenBank/DDBJ whole genome shotgun (WGS) entry which is preliminary data.</text>
</comment>
<dbReference type="EMBL" id="PKPP01006641">
    <property type="protein sequence ID" value="PWA55843.1"/>
    <property type="molecule type" value="Genomic_DNA"/>
</dbReference>
<dbReference type="Proteomes" id="UP000245207">
    <property type="component" value="Unassembled WGS sequence"/>
</dbReference>
<keyword evidence="3" id="KW-1185">Reference proteome</keyword>
<gene>
    <name evidence="2" type="ORF">CTI12_AA424280</name>
</gene>
<protein>
    <submittedName>
        <fullName evidence="2">Substrate carrier protein</fullName>
    </submittedName>
</protein>
<dbReference type="OrthoDB" id="756301at2759"/>
<proteinExistence type="predicted"/>
<evidence type="ECO:0000313" key="3">
    <source>
        <dbReference type="Proteomes" id="UP000245207"/>
    </source>
</evidence>
<organism evidence="2 3">
    <name type="scientific">Artemisia annua</name>
    <name type="common">Sweet wormwood</name>
    <dbReference type="NCBI Taxonomy" id="35608"/>
    <lineage>
        <taxon>Eukaryota</taxon>
        <taxon>Viridiplantae</taxon>
        <taxon>Streptophyta</taxon>
        <taxon>Embryophyta</taxon>
        <taxon>Tracheophyta</taxon>
        <taxon>Spermatophyta</taxon>
        <taxon>Magnoliopsida</taxon>
        <taxon>eudicotyledons</taxon>
        <taxon>Gunneridae</taxon>
        <taxon>Pentapetalae</taxon>
        <taxon>asterids</taxon>
        <taxon>campanulids</taxon>
        <taxon>Asterales</taxon>
        <taxon>Asteraceae</taxon>
        <taxon>Asteroideae</taxon>
        <taxon>Anthemideae</taxon>
        <taxon>Artemisiinae</taxon>
        <taxon>Artemisia</taxon>
    </lineage>
</organism>
<feature type="compositionally biased region" description="Basic and acidic residues" evidence="1">
    <location>
        <begin position="71"/>
        <end position="80"/>
    </location>
</feature>